<dbReference type="SUPFAM" id="SSF54593">
    <property type="entry name" value="Glyoxalase/Bleomycin resistance protein/Dihydroxybiphenyl dioxygenase"/>
    <property type="match status" value="1"/>
</dbReference>
<dbReference type="InterPro" id="IPR029068">
    <property type="entry name" value="Glyas_Bleomycin-R_OHBP_Dase"/>
</dbReference>
<dbReference type="EMBL" id="LT985188">
    <property type="protein sequence ID" value="SPD86203.1"/>
    <property type="molecule type" value="Genomic_DNA"/>
</dbReference>
<dbReference type="PANTHER" id="PTHR35908:SF1">
    <property type="entry name" value="CONSERVED PROTEIN"/>
    <property type="match status" value="1"/>
</dbReference>
<feature type="domain" description="Glyoxalase-like" evidence="1">
    <location>
        <begin position="11"/>
        <end position="119"/>
    </location>
</feature>
<dbReference type="AlphaFoldDB" id="A0A2N9JEN2"/>
<sequence>MSESAPATLAMVTIDCADPAAEAAFWAAALGWQNSYSDENYGMVTKGDRRIGFGRVEGWKAPGWPNTSGTKQFHFDLAVDDLAEAEAKLLELGATKPSEQPSEDWVVLRDPDGHPFCLTKAANWG</sequence>
<accession>A0A2N9JEN2</accession>
<dbReference type="Proteomes" id="UP000238164">
    <property type="component" value="Chromosome 1"/>
</dbReference>
<dbReference type="Pfam" id="PF18029">
    <property type="entry name" value="Glyoxalase_6"/>
    <property type="match status" value="1"/>
</dbReference>
<dbReference type="KEGG" id="mgg:MPLG2_1167"/>
<proteinExistence type="predicted"/>
<dbReference type="PANTHER" id="PTHR35908">
    <property type="entry name" value="HYPOTHETICAL FUSION PROTEIN"/>
    <property type="match status" value="1"/>
</dbReference>
<dbReference type="InterPro" id="IPR041581">
    <property type="entry name" value="Glyoxalase_6"/>
</dbReference>
<dbReference type="Gene3D" id="3.10.180.10">
    <property type="entry name" value="2,3-Dihydroxybiphenyl 1,2-Dioxygenase, domain 1"/>
    <property type="match status" value="1"/>
</dbReference>
<gene>
    <name evidence="2" type="ORF">MPLG2_1167</name>
</gene>
<reference evidence="2 3" key="1">
    <citation type="submission" date="2018-02" db="EMBL/GenBank/DDBJ databases">
        <authorList>
            <person name="Cohen D.B."/>
            <person name="Kent A.D."/>
        </authorList>
    </citation>
    <scope>NUCLEOTIDE SEQUENCE [LARGE SCALE GENOMIC DNA]</scope>
    <source>
        <strain evidence="2">1</strain>
    </source>
</reference>
<evidence type="ECO:0000259" key="1">
    <source>
        <dbReference type="Pfam" id="PF18029"/>
    </source>
</evidence>
<dbReference type="RefSeq" id="WP_105185251.1">
    <property type="nucleotide sequence ID" value="NZ_BAAAGO010000018.1"/>
</dbReference>
<evidence type="ECO:0000313" key="2">
    <source>
        <dbReference type="EMBL" id="SPD86203.1"/>
    </source>
</evidence>
<dbReference type="OrthoDB" id="1645442at2"/>
<keyword evidence="3" id="KW-1185">Reference proteome</keyword>
<name>A0A2N9JEN2_9ACTN</name>
<organism evidence="2 3">
    <name type="scientific">Micropruina glycogenica</name>
    <dbReference type="NCBI Taxonomy" id="75385"/>
    <lineage>
        <taxon>Bacteria</taxon>
        <taxon>Bacillati</taxon>
        <taxon>Actinomycetota</taxon>
        <taxon>Actinomycetes</taxon>
        <taxon>Propionibacteriales</taxon>
        <taxon>Nocardioidaceae</taxon>
        <taxon>Micropruina</taxon>
    </lineage>
</organism>
<protein>
    <recommendedName>
        <fullName evidence="1">Glyoxalase-like domain-containing protein</fullName>
    </recommendedName>
</protein>
<dbReference type="CDD" id="cd06587">
    <property type="entry name" value="VOC"/>
    <property type="match status" value="1"/>
</dbReference>
<evidence type="ECO:0000313" key="3">
    <source>
        <dbReference type="Proteomes" id="UP000238164"/>
    </source>
</evidence>